<gene>
    <name evidence="4" type="ORF">JCM16418_4994</name>
</gene>
<name>W7Z8K8_9BACL</name>
<keyword evidence="5" id="KW-1185">Reference proteome</keyword>
<dbReference type="AlphaFoldDB" id="W7Z8K8"/>
<keyword evidence="1" id="KW-1133">Transmembrane helix</keyword>
<dbReference type="Pfam" id="PF07584">
    <property type="entry name" value="BatA"/>
    <property type="match status" value="1"/>
</dbReference>
<dbReference type="InterPro" id="IPR036465">
    <property type="entry name" value="vWFA_dom_sf"/>
</dbReference>
<reference evidence="4 5" key="1">
    <citation type="journal article" date="2014" name="Genome Announc.">
        <title>Draft Genome Sequence of Paenibacillus pini JCM 16418T, Isolated from the Rhizosphere of Pine Tree.</title>
        <authorList>
            <person name="Yuki M."/>
            <person name="Oshima K."/>
            <person name="Suda W."/>
            <person name="Oshida Y."/>
            <person name="Kitamura K."/>
            <person name="Iida Y."/>
            <person name="Hattori M."/>
            <person name="Ohkuma M."/>
        </authorList>
    </citation>
    <scope>NUCLEOTIDE SEQUENCE [LARGE SCALE GENOMIC DNA]</scope>
    <source>
        <strain evidence="4 5">JCM 16418</strain>
    </source>
</reference>
<dbReference type="EMBL" id="BAVZ01000036">
    <property type="protein sequence ID" value="GAF10774.1"/>
    <property type="molecule type" value="Genomic_DNA"/>
</dbReference>
<evidence type="ECO:0000313" key="5">
    <source>
        <dbReference type="Proteomes" id="UP000019364"/>
    </source>
</evidence>
<accession>W7Z8K8</accession>
<evidence type="ECO:0000259" key="2">
    <source>
        <dbReference type="Pfam" id="PF07584"/>
    </source>
</evidence>
<evidence type="ECO:0000313" key="4">
    <source>
        <dbReference type="EMBL" id="GAF10774.1"/>
    </source>
</evidence>
<feature type="transmembrane region" description="Helical" evidence="1">
    <location>
        <begin position="6"/>
        <end position="24"/>
    </location>
</feature>
<dbReference type="PANTHER" id="PTHR37464">
    <property type="entry name" value="BLL2463 PROTEIN"/>
    <property type="match status" value="1"/>
</dbReference>
<dbReference type="OrthoDB" id="9780136at2"/>
<evidence type="ECO:0000259" key="3">
    <source>
        <dbReference type="Pfam" id="PF13519"/>
    </source>
</evidence>
<dbReference type="InterPro" id="IPR024163">
    <property type="entry name" value="Aerotolerance_reg_N"/>
</dbReference>
<dbReference type="Pfam" id="PF13519">
    <property type="entry name" value="VWA_2"/>
    <property type="match status" value="1"/>
</dbReference>
<proteinExistence type="predicted"/>
<feature type="domain" description="VWFA" evidence="3">
    <location>
        <begin position="90"/>
        <end position="201"/>
    </location>
</feature>
<evidence type="ECO:0000256" key="1">
    <source>
        <dbReference type="SAM" id="Phobius"/>
    </source>
</evidence>
<dbReference type="STRING" id="1236976.JCM16418_4994"/>
<sequence length="656" mass="72005">MGIGSWLGLWFGLSIPAILLMYILKRKFVDTRVPSHLLWNRVLRNIEANRPWQKLQNRWLLWLQLLAAALLVFTLMQPYWWVSGGSKGHVLIVADTSGSMSADSGQAVQSGEGHSSRLELLEDKIMQYIDKEARGSEITLLSISAEPNVVISREKDRNRLKEAIRGLKPFYGKAAYQETLSLASALTKEDKDAEVVVFTDEQWKGQTDTISFQVPTRIVHIGEGTVFNASIQQFGIQQGERTNEAVAVISGTSSNNSPLEVNLYGDGKLLKTSSVTLPKTGAFTLKFRSLEKAEVYRLQLDQADAYLADNESFAFGQTQETNRVLLFTPGNIFLEKALQLTGAEVTKISTDGKKDVDIKNKDVSTDDSPSLPDLAPDLIVMDGPAPAFTQENSWKQLIQKTALWTIGGSGKEIEVGGESAKPELHPVTSYLKLSGLYFGQVLNSKAPAWGKAIVNVGSFPAVYAGQDNGVPRLSFQFELKNTDLPLSAEFPIMVNNAVTWLSSGKGSGLGRVTAGNRMEIPILPDTVKARWVAKDGLAQRNNVEDIPAEQGKQGILSLQLVPDVPGLFAFEQENNKGEKVSSYVESTVDPFEGKLSQTSKLVLTSLDTTNVTSSTKQNTEAKDAQRTPISLMWLTALLVLLVVLAEWGVYQRGRSI</sequence>
<dbReference type="Proteomes" id="UP000019364">
    <property type="component" value="Unassembled WGS sequence"/>
</dbReference>
<feature type="domain" description="Aerotolerance regulator N-terminal" evidence="2">
    <location>
        <begin position="7"/>
        <end position="78"/>
    </location>
</feature>
<dbReference type="InterPro" id="IPR002035">
    <property type="entry name" value="VWF_A"/>
</dbReference>
<protein>
    <recommendedName>
        <fullName evidence="6">VWFA domain-containing protein</fullName>
    </recommendedName>
</protein>
<dbReference type="Gene3D" id="3.40.50.410">
    <property type="entry name" value="von Willebrand factor, type A domain"/>
    <property type="match status" value="1"/>
</dbReference>
<feature type="transmembrane region" description="Helical" evidence="1">
    <location>
        <begin position="631"/>
        <end position="650"/>
    </location>
</feature>
<evidence type="ECO:0008006" key="6">
    <source>
        <dbReference type="Google" id="ProtNLM"/>
    </source>
</evidence>
<comment type="caution">
    <text evidence="4">The sequence shown here is derived from an EMBL/GenBank/DDBJ whole genome shotgun (WGS) entry which is preliminary data.</text>
</comment>
<dbReference type="PANTHER" id="PTHR37464:SF1">
    <property type="entry name" value="BLL2463 PROTEIN"/>
    <property type="match status" value="1"/>
</dbReference>
<dbReference type="eggNOG" id="COG2304">
    <property type="taxonomic scope" value="Bacteria"/>
</dbReference>
<dbReference type="RefSeq" id="WP_036653508.1">
    <property type="nucleotide sequence ID" value="NZ_BAVZ01000036.1"/>
</dbReference>
<keyword evidence="1" id="KW-0812">Transmembrane</keyword>
<feature type="transmembrane region" description="Helical" evidence="1">
    <location>
        <begin position="59"/>
        <end position="81"/>
    </location>
</feature>
<dbReference type="SUPFAM" id="SSF53300">
    <property type="entry name" value="vWA-like"/>
    <property type="match status" value="1"/>
</dbReference>
<keyword evidence="1" id="KW-0472">Membrane</keyword>
<organism evidence="4 5">
    <name type="scientific">Paenibacillus pini JCM 16418</name>
    <dbReference type="NCBI Taxonomy" id="1236976"/>
    <lineage>
        <taxon>Bacteria</taxon>
        <taxon>Bacillati</taxon>
        <taxon>Bacillota</taxon>
        <taxon>Bacilli</taxon>
        <taxon>Bacillales</taxon>
        <taxon>Paenibacillaceae</taxon>
        <taxon>Paenibacillus</taxon>
    </lineage>
</organism>